<dbReference type="EMBL" id="KN832975">
    <property type="protein sequence ID" value="KIM89170.1"/>
    <property type="molecule type" value="Genomic_DNA"/>
</dbReference>
<reference evidence="6" key="2">
    <citation type="submission" date="2015-01" db="EMBL/GenBank/DDBJ databases">
        <title>Evolutionary Origins and Diversification of the Mycorrhizal Mutualists.</title>
        <authorList>
            <consortium name="DOE Joint Genome Institute"/>
            <consortium name="Mycorrhizal Genomics Consortium"/>
            <person name="Kohler A."/>
            <person name="Kuo A."/>
            <person name="Nagy L.G."/>
            <person name="Floudas D."/>
            <person name="Copeland A."/>
            <person name="Barry K.W."/>
            <person name="Cichocki N."/>
            <person name="Veneault-Fourrey C."/>
            <person name="LaButti K."/>
            <person name="Lindquist E.A."/>
            <person name="Lipzen A."/>
            <person name="Lundell T."/>
            <person name="Morin E."/>
            <person name="Murat C."/>
            <person name="Riley R."/>
            <person name="Ohm R."/>
            <person name="Sun H."/>
            <person name="Tunlid A."/>
            <person name="Henrissat B."/>
            <person name="Grigoriev I.V."/>
            <person name="Hibbett D.S."/>
            <person name="Martin F."/>
        </authorList>
    </citation>
    <scope>NUCLEOTIDE SEQUENCE [LARGE SCALE GENOMIC DNA]</scope>
    <source>
        <strain evidence="6">F 1598</strain>
    </source>
</reference>
<gene>
    <name evidence="5" type="ORF">PILCRDRAFT_214530</name>
</gene>
<protein>
    <recommendedName>
        <fullName evidence="3">Putative gamma-glutamylcyclotransferase</fullName>
    </recommendedName>
</protein>
<dbReference type="InParanoid" id="A0A0C3FYA3"/>
<comment type="similarity">
    <text evidence="1">Belongs to the gamma-glutamylcyclotransferase family.</text>
</comment>
<dbReference type="SUPFAM" id="SSF110857">
    <property type="entry name" value="Gamma-glutamyl cyclotransferase-like"/>
    <property type="match status" value="1"/>
</dbReference>
<dbReference type="Gene3D" id="3.10.490.10">
    <property type="entry name" value="Gamma-glutamyl cyclotransferase-like"/>
    <property type="match status" value="1"/>
</dbReference>
<dbReference type="InterPro" id="IPR009288">
    <property type="entry name" value="AIG2-like_dom"/>
</dbReference>
<dbReference type="OrthoDB" id="1044435at2759"/>
<feature type="domain" description="Gamma-glutamylcyclotransferase AIG2-like" evidence="4">
    <location>
        <begin position="45"/>
        <end position="154"/>
    </location>
</feature>
<dbReference type="Proteomes" id="UP000054166">
    <property type="component" value="Unassembled WGS sequence"/>
</dbReference>
<dbReference type="InterPro" id="IPR013024">
    <property type="entry name" value="GGCT-like"/>
</dbReference>
<evidence type="ECO:0000256" key="2">
    <source>
        <dbReference type="ARBA" id="ARBA00022679"/>
    </source>
</evidence>
<dbReference type="InterPro" id="IPR036568">
    <property type="entry name" value="GGCT-like_sf"/>
</dbReference>
<dbReference type="AlphaFoldDB" id="A0A0C3FYA3"/>
<dbReference type="Pfam" id="PF06094">
    <property type="entry name" value="GGACT"/>
    <property type="match status" value="1"/>
</dbReference>
<evidence type="ECO:0000313" key="5">
    <source>
        <dbReference type="EMBL" id="KIM89170.1"/>
    </source>
</evidence>
<sequence>MLAGRLVRSTYQPNLLITIYTDQQHAKYLNPTRTQEPMFAPDIPVFAYGSLMVPDILRDALHLEPDSELVPRYKDAILLEYSKYRVIGAVFPAIAPCPGGSVTGRLIYLQDASQAAALDDMERVLYTKKEVLVETTNGLKHRAYTFVWNGRDDELDSDRDIRHSS</sequence>
<dbReference type="HOGENOM" id="CLU_1611412_0_0_1"/>
<dbReference type="InterPro" id="IPR045038">
    <property type="entry name" value="AIG2-like"/>
</dbReference>
<organism evidence="5 6">
    <name type="scientific">Piloderma croceum (strain F 1598)</name>
    <dbReference type="NCBI Taxonomy" id="765440"/>
    <lineage>
        <taxon>Eukaryota</taxon>
        <taxon>Fungi</taxon>
        <taxon>Dikarya</taxon>
        <taxon>Basidiomycota</taxon>
        <taxon>Agaricomycotina</taxon>
        <taxon>Agaricomycetes</taxon>
        <taxon>Agaricomycetidae</taxon>
        <taxon>Atheliales</taxon>
        <taxon>Atheliaceae</taxon>
        <taxon>Piloderma</taxon>
    </lineage>
</organism>
<keyword evidence="6" id="KW-1185">Reference proteome</keyword>
<dbReference type="PANTHER" id="PTHR31544:SF2">
    <property type="entry name" value="AIG2-LIKE PROTEIN D"/>
    <property type="match status" value="1"/>
</dbReference>
<evidence type="ECO:0000313" key="6">
    <source>
        <dbReference type="Proteomes" id="UP000054166"/>
    </source>
</evidence>
<name>A0A0C3FYA3_PILCF</name>
<dbReference type="PANTHER" id="PTHR31544">
    <property type="entry name" value="AIG2-LIKE PROTEIN D"/>
    <property type="match status" value="1"/>
</dbReference>
<evidence type="ECO:0000259" key="4">
    <source>
        <dbReference type="Pfam" id="PF06094"/>
    </source>
</evidence>
<dbReference type="GO" id="GO:0016740">
    <property type="term" value="F:transferase activity"/>
    <property type="evidence" value="ECO:0007669"/>
    <property type="project" value="UniProtKB-KW"/>
</dbReference>
<evidence type="ECO:0000256" key="3">
    <source>
        <dbReference type="ARBA" id="ARBA00030602"/>
    </source>
</evidence>
<keyword evidence="2" id="KW-0808">Transferase</keyword>
<dbReference type="CDD" id="cd06661">
    <property type="entry name" value="GGCT_like"/>
    <property type="match status" value="1"/>
</dbReference>
<proteinExistence type="inferred from homology"/>
<accession>A0A0C3FYA3</accession>
<evidence type="ECO:0000256" key="1">
    <source>
        <dbReference type="ARBA" id="ARBA00008861"/>
    </source>
</evidence>
<reference evidence="5 6" key="1">
    <citation type="submission" date="2014-04" db="EMBL/GenBank/DDBJ databases">
        <authorList>
            <consortium name="DOE Joint Genome Institute"/>
            <person name="Kuo A."/>
            <person name="Tarkka M."/>
            <person name="Buscot F."/>
            <person name="Kohler A."/>
            <person name="Nagy L.G."/>
            <person name="Floudas D."/>
            <person name="Copeland A."/>
            <person name="Barry K.W."/>
            <person name="Cichocki N."/>
            <person name="Veneault-Fourrey C."/>
            <person name="LaButti K."/>
            <person name="Lindquist E.A."/>
            <person name="Lipzen A."/>
            <person name="Lundell T."/>
            <person name="Morin E."/>
            <person name="Murat C."/>
            <person name="Sun H."/>
            <person name="Tunlid A."/>
            <person name="Henrissat B."/>
            <person name="Grigoriev I.V."/>
            <person name="Hibbett D.S."/>
            <person name="Martin F."/>
            <person name="Nordberg H.P."/>
            <person name="Cantor M.N."/>
            <person name="Hua S.X."/>
        </authorList>
    </citation>
    <scope>NUCLEOTIDE SEQUENCE [LARGE SCALE GENOMIC DNA]</scope>
    <source>
        <strain evidence="5 6">F 1598</strain>
    </source>
</reference>